<dbReference type="EMBL" id="JAVFKD010000012">
    <property type="protein sequence ID" value="KAK5991812.1"/>
    <property type="molecule type" value="Genomic_DNA"/>
</dbReference>
<gene>
    <name evidence="1" type="ORF">PT974_05197</name>
</gene>
<evidence type="ECO:0000313" key="1">
    <source>
        <dbReference type="EMBL" id="KAK5991812.1"/>
    </source>
</evidence>
<name>A0ABR0SI12_9HYPO</name>
<evidence type="ECO:0000313" key="2">
    <source>
        <dbReference type="Proteomes" id="UP001338125"/>
    </source>
</evidence>
<organism evidence="1 2">
    <name type="scientific">Cladobotryum mycophilum</name>
    <dbReference type="NCBI Taxonomy" id="491253"/>
    <lineage>
        <taxon>Eukaryota</taxon>
        <taxon>Fungi</taxon>
        <taxon>Dikarya</taxon>
        <taxon>Ascomycota</taxon>
        <taxon>Pezizomycotina</taxon>
        <taxon>Sordariomycetes</taxon>
        <taxon>Hypocreomycetidae</taxon>
        <taxon>Hypocreales</taxon>
        <taxon>Hypocreaceae</taxon>
        <taxon>Cladobotryum</taxon>
    </lineage>
</organism>
<sequence length="731" mass="82652">MAVTSISIIPIVSRLVALALALLALGRVFRSYFWNRFYSKGQAAAFPVGKKPIHIDHRTLASTLLENQSTTHDNEQLDLFKKMFFKLHNLEENKDVLPIARDLLIKMLSETISNAVHDKELGILGLSEYSADRLDHIMHDIRGKIAQQYEDYLKRRRSGSPREMFKNFEEAKWWLEQSAPVRCVDGAWLGHINRVSTPFALRRCTKDVWQVFSEELGDGDLDKHHVYIYTELLKSVGSELPPAHTEDFIHPRHGVNNLGAWRSGVSQLLISLFPHEFLPEILGFNLHFEGITLATLKTAHELKEVKVDPSYFVLHVTIDNADSGHTAIAMQAIVKYLDVIKAQHGDAAVQQAWKRVQAGYILAERSDVLISSLSAPQKPVSFRNALAEKVAKSFVAKAIAAEKVHCCSGLKIGSRTLVKWLEPGSIRDQQWQIDFLESLSNCRPWVKRGDPEGSRLVRESCWGGKMFGAFTHQEVEVMKQWIATLDEDRSPYYWYFIGQEERTPDVTSSQLNIASDYPVFASQPLILPDGVRAGSRNYFTVPHITQASLPKLLPMWFAHQSLLEGFISVPSKTAQNLQCAVMRILRGQYGFGAEQHVVDGMDEARRTNQVGLVEIGLELARACDTKSPASLREVLERWPCQFSTTIMHTSMQPTKNKGYLLGMMNGFVNLHDSVAESNLLPVEMKIALKQIIVRERDGMSICLQEIVGNKRELENFSKGYQVVEQQIKTCF</sequence>
<proteinExistence type="predicted"/>
<comment type="caution">
    <text evidence="1">The sequence shown here is derived from an EMBL/GenBank/DDBJ whole genome shotgun (WGS) entry which is preliminary data.</text>
</comment>
<dbReference type="Proteomes" id="UP001338125">
    <property type="component" value="Unassembled WGS sequence"/>
</dbReference>
<dbReference type="Pfam" id="PF14518">
    <property type="entry name" value="Haem_oxygenas_2"/>
    <property type="match status" value="1"/>
</dbReference>
<protein>
    <recommendedName>
        <fullName evidence="3">ABC transporter</fullName>
    </recommendedName>
</protein>
<keyword evidence="2" id="KW-1185">Reference proteome</keyword>
<accession>A0ABR0SI12</accession>
<dbReference type="SMART" id="SM01236">
    <property type="entry name" value="Haem_oxygenase_2"/>
    <property type="match status" value="1"/>
</dbReference>
<evidence type="ECO:0008006" key="3">
    <source>
        <dbReference type="Google" id="ProtNLM"/>
    </source>
</evidence>
<reference evidence="1 2" key="1">
    <citation type="submission" date="2024-01" db="EMBL/GenBank/DDBJ databases">
        <title>Complete genome of Cladobotryum mycophilum ATHUM6906.</title>
        <authorList>
            <person name="Christinaki A.C."/>
            <person name="Myridakis A.I."/>
            <person name="Kouvelis V.N."/>
        </authorList>
    </citation>
    <scope>NUCLEOTIDE SEQUENCE [LARGE SCALE GENOMIC DNA]</scope>
    <source>
        <strain evidence="1 2">ATHUM6906</strain>
    </source>
</reference>